<dbReference type="PROSITE" id="PS50109">
    <property type="entry name" value="HIS_KIN"/>
    <property type="match status" value="1"/>
</dbReference>
<evidence type="ECO:0000256" key="3">
    <source>
        <dbReference type="ARBA" id="ARBA00022553"/>
    </source>
</evidence>
<dbReference type="Pfam" id="PF02518">
    <property type="entry name" value="HATPase_c"/>
    <property type="match status" value="1"/>
</dbReference>
<feature type="transmembrane region" description="Helical" evidence="6">
    <location>
        <begin position="32"/>
        <end position="52"/>
    </location>
</feature>
<evidence type="ECO:0000313" key="10">
    <source>
        <dbReference type="Proteomes" id="UP000199076"/>
    </source>
</evidence>
<dbReference type="Proteomes" id="UP000199076">
    <property type="component" value="Unassembled WGS sequence"/>
</dbReference>
<evidence type="ECO:0000313" key="9">
    <source>
        <dbReference type="EMBL" id="SDE88680.1"/>
    </source>
</evidence>
<dbReference type="CDD" id="cd00082">
    <property type="entry name" value="HisKA"/>
    <property type="match status" value="1"/>
</dbReference>
<keyword evidence="3" id="KW-0597">Phosphoprotein</keyword>
<reference evidence="10" key="1">
    <citation type="submission" date="2016-10" db="EMBL/GenBank/DDBJ databases">
        <authorList>
            <person name="Varghese N."/>
            <person name="Submissions S."/>
        </authorList>
    </citation>
    <scope>NUCLEOTIDE SEQUENCE [LARGE SCALE GENOMIC DNA]</scope>
    <source>
        <strain evidence="10">IBRC-M 10760</strain>
    </source>
</reference>
<dbReference type="RefSeq" id="WP_092687726.1">
    <property type="nucleotide sequence ID" value="NZ_FNBK01000002.1"/>
</dbReference>
<evidence type="ECO:0000256" key="2">
    <source>
        <dbReference type="ARBA" id="ARBA00012438"/>
    </source>
</evidence>
<dbReference type="InterPro" id="IPR036890">
    <property type="entry name" value="HATPase_C_sf"/>
</dbReference>
<feature type="domain" description="PAC" evidence="8">
    <location>
        <begin position="289"/>
        <end position="340"/>
    </location>
</feature>
<keyword evidence="6" id="KW-1133">Transmembrane helix</keyword>
<dbReference type="GO" id="GO:0030295">
    <property type="term" value="F:protein kinase activator activity"/>
    <property type="evidence" value="ECO:0007669"/>
    <property type="project" value="TreeGrafter"/>
</dbReference>
<dbReference type="EC" id="2.7.13.3" evidence="2"/>
<dbReference type="STRING" id="660518.SAMN05216218_10284"/>
<feature type="transmembrane region" description="Helical" evidence="6">
    <location>
        <begin position="138"/>
        <end position="158"/>
    </location>
</feature>
<dbReference type="SUPFAM" id="SSF55874">
    <property type="entry name" value="ATPase domain of HSP90 chaperone/DNA topoisomerase II/histidine kinase"/>
    <property type="match status" value="1"/>
</dbReference>
<dbReference type="PANTHER" id="PTHR42878:SF14">
    <property type="entry name" value="OSMOLARITY TWO-COMPONENT SYSTEM PROTEIN SSK1"/>
    <property type="match status" value="1"/>
</dbReference>
<comment type="catalytic activity">
    <reaction evidence="1">
        <text>ATP + protein L-histidine = ADP + protein N-phospho-L-histidine.</text>
        <dbReference type="EC" id="2.7.13.3"/>
    </reaction>
</comment>
<feature type="domain" description="Histidine kinase" evidence="7">
    <location>
        <begin position="344"/>
        <end position="548"/>
    </location>
</feature>
<evidence type="ECO:0000256" key="1">
    <source>
        <dbReference type="ARBA" id="ARBA00000085"/>
    </source>
</evidence>
<dbReference type="Gene3D" id="3.30.565.10">
    <property type="entry name" value="Histidine kinase-like ATPase, C-terminal domain"/>
    <property type="match status" value="1"/>
</dbReference>
<keyword evidence="6" id="KW-0812">Transmembrane</keyword>
<dbReference type="InterPro" id="IPR000700">
    <property type="entry name" value="PAS-assoc_C"/>
</dbReference>
<proteinExistence type="predicted"/>
<dbReference type="SMART" id="SM00387">
    <property type="entry name" value="HATPase_c"/>
    <property type="match status" value="1"/>
</dbReference>
<dbReference type="InterPro" id="IPR005467">
    <property type="entry name" value="His_kinase_dom"/>
</dbReference>
<keyword evidence="10" id="KW-1185">Reference proteome</keyword>
<name>A0A1G7GKL8_9EURY</name>
<dbReference type="GO" id="GO:0007234">
    <property type="term" value="P:osmosensory signaling via phosphorelay pathway"/>
    <property type="evidence" value="ECO:0007669"/>
    <property type="project" value="TreeGrafter"/>
</dbReference>
<accession>A0A1G7GKL8</accession>
<dbReference type="OrthoDB" id="3369at2157"/>
<dbReference type="GO" id="GO:0000155">
    <property type="term" value="F:phosphorelay sensor kinase activity"/>
    <property type="evidence" value="ECO:0007669"/>
    <property type="project" value="InterPro"/>
</dbReference>
<dbReference type="EMBL" id="FNBK01000002">
    <property type="protein sequence ID" value="SDE88680.1"/>
    <property type="molecule type" value="Genomic_DNA"/>
</dbReference>
<feature type="transmembrane region" description="Helical" evidence="6">
    <location>
        <begin position="64"/>
        <end position="87"/>
    </location>
</feature>
<organism evidence="9 10">
    <name type="scientific">Halorientalis regularis</name>
    <dbReference type="NCBI Taxonomy" id="660518"/>
    <lineage>
        <taxon>Archaea</taxon>
        <taxon>Methanobacteriati</taxon>
        <taxon>Methanobacteriota</taxon>
        <taxon>Stenosarchaea group</taxon>
        <taxon>Halobacteria</taxon>
        <taxon>Halobacteriales</taxon>
        <taxon>Haloarculaceae</taxon>
        <taxon>Halorientalis</taxon>
    </lineage>
</organism>
<keyword evidence="5 9" id="KW-0418">Kinase</keyword>
<dbReference type="InterPro" id="IPR003594">
    <property type="entry name" value="HATPase_dom"/>
</dbReference>
<evidence type="ECO:0000256" key="5">
    <source>
        <dbReference type="ARBA" id="ARBA00022777"/>
    </source>
</evidence>
<protein>
    <recommendedName>
        <fullName evidence="2">histidine kinase</fullName>
        <ecNumber evidence="2">2.7.13.3</ecNumber>
    </recommendedName>
</protein>
<dbReference type="PROSITE" id="PS50113">
    <property type="entry name" value="PAC"/>
    <property type="match status" value="1"/>
</dbReference>
<evidence type="ECO:0000256" key="4">
    <source>
        <dbReference type="ARBA" id="ARBA00022679"/>
    </source>
</evidence>
<dbReference type="SUPFAM" id="SSF55785">
    <property type="entry name" value="PYP-like sensor domain (PAS domain)"/>
    <property type="match status" value="1"/>
</dbReference>
<gene>
    <name evidence="9" type="ORF">SAMN05216218_10284</name>
</gene>
<feature type="transmembrane region" description="Helical" evidence="6">
    <location>
        <begin position="170"/>
        <end position="190"/>
    </location>
</feature>
<dbReference type="GO" id="GO:0000156">
    <property type="term" value="F:phosphorelay response regulator activity"/>
    <property type="evidence" value="ECO:0007669"/>
    <property type="project" value="TreeGrafter"/>
</dbReference>
<keyword evidence="6" id="KW-0472">Membrane</keyword>
<feature type="transmembrane region" description="Helical" evidence="6">
    <location>
        <begin position="6"/>
        <end position="25"/>
    </location>
</feature>
<dbReference type="InterPro" id="IPR003661">
    <property type="entry name" value="HisK_dim/P_dom"/>
</dbReference>
<evidence type="ECO:0000259" key="7">
    <source>
        <dbReference type="PROSITE" id="PS50109"/>
    </source>
</evidence>
<dbReference type="PANTHER" id="PTHR42878">
    <property type="entry name" value="TWO-COMPONENT HISTIDINE KINASE"/>
    <property type="match status" value="1"/>
</dbReference>
<dbReference type="InterPro" id="IPR050351">
    <property type="entry name" value="BphY/WalK/GraS-like"/>
</dbReference>
<dbReference type="AlphaFoldDB" id="A0A1G7GKL8"/>
<dbReference type="InterPro" id="IPR004358">
    <property type="entry name" value="Sig_transdc_His_kin-like_C"/>
</dbReference>
<keyword evidence="4" id="KW-0808">Transferase</keyword>
<dbReference type="PRINTS" id="PR00344">
    <property type="entry name" value="BCTRLSENSOR"/>
</dbReference>
<sequence length="554" mass="59618">MDAGWILGGVAVAGVCAAAIVRTAWHRDRPGAVPFAILVCLLGTLAVTISLWQTGLAPVGSTVAIEALLLGGYAFTSVLWIGFVFEYTGRGPALTAGRWAGLLALGCLAIGSTAVTWVHEIGRVPLGTVGRVSYLTTFVLQIAVFSLGLLGVVLIARSATAYDDLSLPRASVLTVAGLGITFLPLTVGFGRLFTPDATLRTAFLQLCLVIGLYAAMELTAGLFEAGPTAGHLAREAVLDTVGSPVAVVDRANRLLDLNEAAAEVFAIDRTRLRERSLDTVAGVDEGTDLSAPLTIRTADGRREFVVDRSAIEDGTGTVLGYAYRFRDVTDRKTREQRLQVLNRITRHNLRNDLDAIRGFAETIRDEDLGDAETERYFDRIETLAYGLVDLSSAIERSERLMTDPTPRRERCDLSAVAETVADRTDGERVTVDRPDDPVEIRSDPEIVRLVLEELVENSMEHIDGDEPVVVAVRPSDDGGTLDVRDSGPGIPDHERAVLLEGEETEGMHGTGVGLWLVSWGVTRLGGRLSFGDRESDDSTVTVHIPDLGAEHEPE</sequence>
<dbReference type="Gene3D" id="3.30.450.20">
    <property type="entry name" value="PAS domain"/>
    <property type="match status" value="1"/>
</dbReference>
<feature type="transmembrane region" description="Helical" evidence="6">
    <location>
        <begin position="99"/>
        <end position="118"/>
    </location>
</feature>
<evidence type="ECO:0000259" key="8">
    <source>
        <dbReference type="PROSITE" id="PS50113"/>
    </source>
</evidence>
<evidence type="ECO:0000256" key="6">
    <source>
        <dbReference type="SAM" id="Phobius"/>
    </source>
</evidence>
<dbReference type="InterPro" id="IPR035965">
    <property type="entry name" value="PAS-like_dom_sf"/>
</dbReference>